<evidence type="ECO:0008006" key="4">
    <source>
        <dbReference type="Google" id="ProtNLM"/>
    </source>
</evidence>
<feature type="chain" id="PRO_5046250430" description="Lipocalin-like domain-containing protein" evidence="1">
    <location>
        <begin position="22"/>
        <end position="173"/>
    </location>
</feature>
<evidence type="ECO:0000313" key="3">
    <source>
        <dbReference type="Proteomes" id="UP001058533"/>
    </source>
</evidence>
<protein>
    <recommendedName>
        <fullName evidence="4">Lipocalin-like domain-containing protein</fullName>
    </recommendedName>
</protein>
<sequence>MSILILSLLLPLQSITPQALLASTAGKWRGELAYRDYQTDQWQGLPVEVTIIAQPDGVTTVRTAAYDDGPKTGTVWITTTAMVEGDSLRSATFREGRPLETATVRLTVSAAPDPTHWTMIAQDRRIDGDGMAQIRETTVRDGATMTTLKEVDPEGDGKDVWLPRNRTVLTRVD</sequence>
<organism evidence="2 3">
    <name type="scientific">Sphingomonas qomolangmaensis</name>
    <dbReference type="NCBI Taxonomy" id="2918765"/>
    <lineage>
        <taxon>Bacteria</taxon>
        <taxon>Pseudomonadati</taxon>
        <taxon>Pseudomonadota</taxon>
        <taxon>Alphaproteobacteria</taxon>
        <taxon>Sphingomonadales</taxon>
        <taxon>Sphingomonadaceae</taxon>
        <taxon>Sphingomonas</taxon>
    </lineage>
</organism>
<dbReference type="EMBL" id="CP101740">
    <property type="protein sequence ID" value="UUL82759.1"/>
    <property type="molecule type" value="Genomic_DNA"/>
</dbReference>
<dbReference type="Proteomes" id="UP001058533">
    <property type="component" value="Chromosome"/>
</dbReference>
<evidence type="ECO:0000313" key="2">
    <source>
        <dbReference type="EMBL" id="UUL82759.1"/>
    </source>
</evidence>
<feature type="signal peptide" evidence="1">
    <location>
        <begin position="1"/>
        <end position="21"/>
    </location>
</feature>
<keyword evidence="1" id="KW-0732">Signal</keyword>
<name>A0ABY5LAD9_9SPHN</name>
<gene>
    <name evidence="2" type="ORF">NMP03_00480</name>
</gene>
<accession>A0ABY5LAD9</accession>
<reference evidence="2" key="1">
    <citation type="submission" date="2022-07" db="EMBL/GenBank/DDBJ databases">
        <title>Sphingomonas sp. nov., a novel bacterium isolated from the north slope of the Mount Everest.</title>
        <authorList>
            <person name="Cui X."/>
            <person name="Liu Y."/>
        </authorList>
    </citation>
    <scope>NUCLEOTIDE SEQUENCE</scope>
    <source>
        <strain evidence="2">S5-59</strain>
    </source>
</reference>
<keyword evidence="3" id="KW-1185">Reference proteome</keyword>
<proteinExistence type="predicted"/>
<evidence type="ECO:0000256" key="1">
    <source>
        <dbReference type="SAM" id="SignalP"/>
    </source>
</evidence>
<dbReference type="RefSeq" id="WP_256506609.1">
    <property type="nucleotide sequence ID" value="NZ_CP101740.1"/>
</dbReference>